<keyword evidence="4 12" id="KW-0813">Transport</keyword>
<evidence type="ECO:0000256" key="12">
    <source>
        <dbReference type="RuleBase" id="RU003661"/>
    </source>
</evidence>
<geneLocation type="mitochondrion" evidence="13"/>
<dbReference type="EMBL" id="MG551493">
    <property type="protein sequence ID" value="QAX91363.1"/>
    <property type="molecule type" value="Genomic_DNA"/>
</dbReference>
<dbReference type="GO" id="GO:0015986">
    <property type="term" value="P:proton motive force-driven ATP synthesis"/>
    <property type="evidence" value="ECO:0007669"/>
    <property type="project" value="InterPro"/>
</dbReference>
<dbReference type="GO" id="GO:0031966">
    <property type="term" value="C:mitochondrial membrane"/>
    <property type="evidence" value="ECO:0007669"/>
    <property type="project" value="UniProtKB-SubCell"/>
</dbReference>
<dbReference type="GeneID" id="39336815"/>
<comment type="similarity">
    <text evidence="2 12">Belongs to the ATPase protein 8 family.</text>
</comment>
<keyword evidence="10 12" id="KW-0496">Mitochondrion</keyword>
<evidence type="ECO:0000256" key="5">
    <source>
        <dbReference type="ARBA" id="ARBA00022547"/>
    </source>
</evidence>
<evidence type="ECO:0000256" key="11">
    <source>
        <dbReference type="ARBA" id="ARBA00023136"/>
    </source>
</evidence>
<dbReference type="RefSeq" id="YP_009564013.1">
    <property type="nucleotide sequence ID" value="NC_041153.1"/>
</dbReference>
<evidence type="ECO:0000313" key="13">
    <source>
        <dbReference type="EMBL" id="QAX91363.1"/>
    </source>
</evidence>
<evidence type="ECO:0000256" key="2">
    <source>
        <dbReference type="ARBA" id="ARBA00008892"/>
    </source>
</evidence>
<keyword evidence="11" id="KW-0472">Membrane</keyword>
<evidence type="ECO:0000256" key="1">
    <source>
        <dbReference type="ARBA" id="ARBA00004304"/>
    </source>
</evidence>
<keyword evidence="9 12" id="KW-0406">Ion transport</keyword>
<sequence length="52" mass="6435">MPQMAPMMWLFLFFLFLISLFLFSTMNYFYVTPKKMSSLLTPILTKQKFWKW</sequence>
<keyword evidence="5 12" id="KW-0138">CF(0)</keyword>
<keyword evidence="7 12" id="KW-0375">Hydrogen ion transport</keyword>
<evidence type="ECO:0000256" key="9">
    <source>
        <dbReference type="ARBA" id="ARBA00023065"/>
    </source>
</evidence>
<proteinExistence type="inferred from homology"/>
<protein>
    <recommendedName>
        <fullName evidence="12">ATP synthase complex subunit 8</fullName>
    </recommendedName>
</protein>
<keyword evidence="6 12" id="KW-0812">Transmembrane</keyword>
<evidence type="ECO:0000256" key="10">
    <source>
        <dbReference type="ARBA" id="ARBA00023128"/>
    </source>
</evidence>
<dbReference type="AlphaFoldDB" id="A0A411ATN2"/>
<evidence type="ECO:0000256" key="4">
    <source>
        <dbReference type="ARBA" id="ARBA00022448"/>
    </source>
</evidence>
<accession>A0A411ATN2</accession>
<dbReference type="GO" id="GO:0015078">
    <property type="term" value="F:proton transmembrane transporter activity"/>
    <property type="evidence" value="ECO:0007669"/>
    <property type="project" value="InterPro"/>
</dbReference>
<evidence type="ECO:0000256" key="8">
    <source>
        <dbReference type="ARBA" id="ARBA00022989"/>
    </source>
</evidence>
<dbReference type="InterPro" id="IPR001421">
    <property type="entry name" value="ATP8_metazoa"/>
</dbReference>
<dbReference type="Pfam" id="PF00895">
    <property type="entry name" value="ATP-synt_8"/>
    <property type="match status" value="1"/>
</dbReference>
<gene>
    <name evidence="13" type="primary">atp8</name>
</gene>
<dbReference type="GO" id="GO:0045259">
    <property type="term" value="C:proton-transporting ATP synthase complex"/>
    <property type="evidence" value="ECO:0007669"/>
    <property type="project" value="UniProtKB-KW"/>
</dbReference>
<keyword evidence="8" id="KW-1133">Transmembrane helix</keyword>
<name>A0A411ATN2_9EUCA</name>
<evidence type="ECO:0000256" key="7">
    <source>
        <dbReference type="ARBA" id="ARBA00022781"/>
    </source>
</evidence>
<comment type="subunit">
    <text evidence="3">F-type ATPases have 2 components, CF(1) - the catalytic core - and CF(0) - the membrane proton channel.</text>
</comment>
<organism evidence="13">
    <name type="scientific">Ibacus alticrenatus</name>
    <dbReference type="NCBI Taxonomy" id="762106"/>
    <lineage>
        <taxon>Eukaryota</taxon>
        <taxon>Metazoa</taxon>
        <taxon>Ecdysozoa</taxon>
        <taxon>Arthropoda</taxon>
        <taxon>Crustacea</taxon>
        <taxon>Multicrustacea</taxon>
        <taxon>Malacostraca</taxon>
        <taxon>Eumalacostraca</taxon>
        <taxon>Eucarida</taxon>
        <taxon>Decapoda</taxon>
        <taxon>Pleocyemata</taxon>
        <taxon>Achelata</taxon>
        <taxon>Palinuroidea</taxon>
        <taxon>Scyllaridae</taxon>
        <taxon>Ibacus</taxon>
    </lineage>
</organism>
<evidence type="ECO:0000256" key="3">
    <source>
        <dbReference type="ARBA" id="ARBA00011291"/>
    </source>
</evidence>
<comment type="subcellular location">
    <subcellularLocation>
        <location evidence="1 12">Mitochondrion membrane</location>
        <topology evidence="1 12">Single-pass membrane protein</topology>
    </subcellularLocation>
</comment>
<evidence type="ECO:0000256" key="6">
    <source>
        <dbReference type="ARBA" id="ARBA00022692"/>
    </source>
</evidence>
<reference evidence="13" key="1">
    <citation type="submission" date="2017-11" db="EMBL/GenBank/DDBJ databases">
        <title>Complete mitochondrial genome of Ibacus alticrenatus.</title>
        <authorList>
            <person name="Tan M.H."/>
            <person name="Gan H.M."/>
            <person name="Lee Y.P."/>
            <person name="Austin C.M."/>
        </authorList>
    </citation>
    <scope>NUCLEOTIDE SEQUENCE</scope>
</reference>